<dbReference type="Pfam" id="PF13812">
    <property type="entry name" value="PPR_3"/>
    <property type="match status" value="1"/>
</dbReference>
<evidence type="ECO:0000256" key="2">
    <source>
        <dbReference type="ARBA" id="ARBA00022737"/>
    </source>
</evidence>
<dbReference type="Pfam" id="PF01535">
    <property type="entry name" value="PPR"/>
    <property type="match status" value="2"/>
</dbReference>
<dbReference type="InterPro" id="IPR011990">
    <property type="entry name" value="TPR-like_helical_dom_sf"/>
</dbReference>
<organism evidence="4 5">
    <name type="scientific">Spirodela intermedia</name>
    <name type="common">Intermediate duckweed</name>
    <dbReference type="NCBI Taxonomy" id="51605"/>
    <lineage>
        <taxon>Eukaryota</taxon>
        <taxon>Viridiplantae</taxon>
        <taxon>Streptophyta</taxon>
        <taxon>Embryophyta</taxon>
        <taxon>Tracheophyta</taxon>
        <taxon>Spermatophyta</taxon>
        <taxon>Magnoliopsida</taxon>
        <taxon>Liliopsida</taxon>
        <taxon>Araceae</taxon>
        <taxon>Lemnoideae</taxon>
        <taxon>Spirodela</taxon>
    </lineage>
</organism>
<feature type="repeat" description="PPR" evidence="3">
    <location>
        <begin position="188"/>
        <end position="222"/>
    </location>
</feature>
<dbReference type="NCBIfam" id="TIGR00756">
    <property type="entry name" value="PPR"/>
    <property type="match status" value="3"/>
</dbReference>
<reference evidence="4" key="1">
    <citation type="submission" date="2020-02" db="EMBL/GenBank/DDBJ databases">
        <authorList>
            <person name="Scholz U."/>
            <person name="Mascher M."/>
            <person name="Fiebig A."/>
        </authorList>
    </citation>
    <scope>NUCLEOTIDE SEQUENCE</scope>
</reference>
<dbReference type="EMBL" id="LR746270">
    <property type="protein sequence ID" value="CAA7399198.1"/>
    <property type="molecule type" value="Genomic_DNA"/>
</dbReference>
<comment type="similarity">
    <text evidence="1">Belongs to the PPR family. P subfamily.</text>
</comment>
<name>A0A7I8KQ31_SPIIN</name>
<protein>
    <submittedName>
        <fullName evidence="4">Uncharacterized protein</fullName>
    </submittedName>
</protein>
<dbReference type="Pfam" id="PF13041">
    <property type="entry name" value="PPR_2"/>
    <property type="match status" value="1"/>
</dbReference>
<dbReference type="OrthoDB" id="411857at2759"/>
<accession>A0A7I8KQ31</accession>
<proteinExistence type="inferred from homology"/>
<dbReference type="Gene3D" id="1.25.40.10">
    <property type="entry name" value="Tetratricopeptide repeat domain"/>
    <property type="match status" value="1"/>
</dbReference>
<evidence type="ECO:0000313" key="4">
    <source>
        <dbReference type="EMBL" id="CAA7399198.1"/>
    </source>
</evidence>
<dbReference type="InterPro" id="IPR044179">
    <property type="entry name" value="PPR5-like"/>
</dbReference>
<feature type="repeat" description="PPR" evidence="3">
    <location>
        <begin position="223"/>
        <end position="257"/>
    </location>
</feature>
<evidence type="ECO:0000256" key="3">
    <source>
        <dbReference type="PROSITE-ProRule" id="PRU00708"/>
    </source>
</evidence>
<feature type="repeat" description="PPR" evidence="3">
    <location>
        <begin position="117"/>
        <end position="151"/>
    </location>
</feature>
<gene>
    <name evidence="4" type="ORF">SI8410_07009868</name>
</gene>
<dbReference type="PROSITE" id="PS51375">
    <property type="entry name" value="PPR"/>
    <property type="match status" value="3"/>
</dbReference>
<keyword evidence="5" id="KW-1185">Reference proteome</keyword>
<dbReference type="AlphaFoldDB" id="A0A7I8KQ31"/>
<dbReference type="Proteomes" id="UP000663760">
    <property type="component" value="Chromosome 7"/>
</dbReference>
<keyword evidence="2" id="KW-0677">Repeat</keyword>
<dbReference type="GO" id="GO:0003729">
    <property type="term" value="F:mRNA binding"/>
    <property type="evidence" value="ECO:0007669"/>
    <property type="project" value="InterPro"/>
</dbReference>
<dbReference type="PANTHER" id="PTHR47874">
    <property type="entry name" value="EXPRESSED PROTEIN"/>
    <property type="match status" value="1"/>
</dbReference>
<evidence type="ECO:0000256" key="1">
    <source>
        <dbReference type="ARBA" id="ARBA00007626"/>
    </source>
</evidence>
<dbReference type="PANTHER" id="PTHR47874:SF4">
    <property type="entry name" value="EXPRESSED PROTEIN"/>
    <property type="match status" value="1"/>
</dbReference>
<sequence length="433" mass="48286">MAALARVIYVGRRSLSRRLQTAAAAAAASSSLSIAPSESSDRRSLPPLLTKLLREPESSVKMVLDSDEESRGLPAICSGDAPFWEQLLVSLRPSSPRKSYLVLEWKLERLLAGDVREHVSFSNLISLCAKLENLPFAVKVFTAMESRGIRPNTAVFNSLILAALSCGNVVNALSLFEIMRMREDCDPDLGTYNALIAMYSRRGDGDGMLGWYAAAKSAGFSPDLHTYEALITGFIRAGRFEDADRYFEEMASSGIIPNVGILECVLSGLCRRKKLAEAKEFWRFLIAGGWEVEEGMVEKILALYAELGRVEEMEELLETMQHKPSSSIFLPQVHCGVIRLYASSNRLDDVEYSVGRMLKNGMQLKCSRDVEAIISCYFRCEAYERLDIFLERVGSSYRLSKAAYDLLVAGYRRVGLHEKLELVKKEMKNRGVA</sequence>
<evidence type="ECO:0000313" key="5">
    <source>
        <dbReference type="Proteomes" id="UP000663760"/>
    </source>
</evidence>
<dbReference type="InterPro" id="IPR002885">
    <property type="entry name" value="PPR_rpt"/>
</dbReference>